<feature type="region of interest" description="Disordered" evidence="2">
    <location>
        <begin position="277"/>
        <end position="298"/>
    </location>
</feature>
<evidence type="ECO:0000313" key="3">
    <source>
        <dbReference type="EMBL" id="CAK0749892.1"/>
    </source>
</evidence>
<accession>A0AAV1HY14</accession>
<proteinExistence type="predicted"/>
<feature type="compositionally biased region" description="Basic residues" evidence="2">
    <location>
        <begin position="341"/>
        <end position="351"/>
    </location>
</feature>
<feature type="region of interest" description="Disordered" evidence="2">
    <location>
        <begin position="217"/>
        <end position="261"/>
    </location>
</feature>
<keyword evidence="4" id="KW-1185">Reference proteome</keyword>
<keyword evidence="1" id="KW-0175">Coiled coil</keyword>
<evidence type="ECO:0000256" key="1">
    <source>
        <dbReference type="SAM" id="Coils"/>
    </source>
</evidence>
<feature type="compositionally biased region" description="Low complexity" evidence="2">
    <location>
        <begin position="318"/>
        <end position="335"/>
    </location>
</feature>
<gene>
    <name evidence="3" type="ORF">CVIRNUC_001946</name>
</gene>
<sequence>MNVTQFQGSTPSLFEGLAAHPWLTEPTQQAYASQAASSAQSPASDREKQKLPSALAARRKDGNGHGPSGKDAARPKPTKCLLVTFEWQGETHSLHVLRAEGADGNAGAFMARELGKLPLPTPGPRQHSMLEQQTEGRSSWLASAEEAALLRSHGPFKARHARLLLAEAALAELEMVCPGLEDEVASLRAALESVQPENSVEAAAKRLERMRQLFTTAQSHSAAEASGQPKEPPTPSPVRQPAAAARAYDSKQQMPQAASSDLARLGVNVMVKRQKVLRHGSAPARGQQQQTSPAASASLAAPRANALVEATMSPWLLGAPGKGPRAPAATTAATASLHPDARRRRIARGTRKQPIARGPSTRPCKAPALPKACGRQPAIAKSQQQSTAPDAPMSPSTGPAPAPDAAALAEARAYRVGRDSLRSKRKQSCEEAAVPGTCRSPRHSPGAAAAPGSHVHGKSKSSSKPHCDAACLSEPANAAKLAMGEKMCAAEDANAKGQAAMETVMPRPAYAKALLTIPHRLGSKARRNTEKRACPTVAEWKAHHTAFVMSNGANSHVSKFSSLDSGCNTSAPPAAQRKVTFTEAEYKAHFEERKGSLAKLGAAFIHDSMKHCLSLEVSNRKLRNRNEILKREIAVMQGAHNERRSGKELMAEWMACRRRITTQ</sequence>
<feature type="region of interest" description="Disordered" evidence="2">
    <location>
        <begin position="28"/>
        <end position="77"/>
    </location>
</feature>
<dbReference type="AlphaFoldDB" id="A0AAV1HY14"/>
<protein>
    <submittedName>
        <fullName evidence="3">Uncharacterized protein</fullName>
    </submittedName>
</protein>
<feature type="compositionally biased region" description="Low complexity" evidence="2">
    <location>
        <begin position="28"/>
        <end position="43"/>
    </location>
</feature>
<name>A0AAV1HY14_9CHLO</name>
<organism evidence="3 4">
    <name type="scientific">Coccomyxa viridis</name>
    <dbReference type="NCBI Taxonomy" id="1274662"/>
    <lineage>
        <taxon>Eukaryota</taxon>
        <taxon>Viridiplantae</taxon>
        <taxon>Chlorophyta</taxon>
        <taxon>core chlorophytes</taxon>
        <taxon>Trebouxiophyceae</taxon>
        <taxon>Trebouxiophyceae incertae sedis</taxon>
        <taxon>Coccomyxaceae</taxon>
        <taxon>Coccomyxa</taxon>
    </lineage>
</organism>
<reference evidence="3 4" key="1">
    <citation type="submission" date="2023-10" db="EMBL/GenBank/DDBJ databases">
        <authorList>
            <person name="Maclean D."/>
            <person name="Macfadyen A."/>
        </authorList>
    </citation>
    <scope>NUCLEOTIDE SEQUENCE [LARGE SCALE GENOMIC DNA]</scope>
</reference>
<comment type="caution">
    <text evidence="3">The sequence shown here is derived from an EMBL/GenBank/DDBJ whole genome shotgun (WGS) entry which is preliminary data.</text>
</comment>
<evidence type="ECO:0000256" key="2">
    <source>
        <dbReference type="SAM" id="MobiDB-lite"/>
    </source>
</evidence>
<evidence type="ECO:0000313" key="4">
    <source>
        <dbReference type="Proteomes" id="UP001314263"/>
    </source>
</evidence>
<dbReference type="EMBL" id="CAUYUE010000003">
    <property type="protein sequence ID" value="CAK0749892.1"/>
    <property type="molecule type" value="Genomic_DNA"/>
</dbReference>
<feature type="compositionally biased region" description="Polar residues" evidence="2">
    <location>
        <begin position="250"/>
        <end position="259"/>
    </location>
</feature>
<feature type="coiled-coil region" evidence="1">
    <location>
        <begin position="612"/>
        <end position="639"/>
    </location>
</feature>
<dbReference type="Proteomes" id="UP001314263">
    <property type="component" value="Unassembled WGS sequence"/>
</dbReference>
<feature type="region of interest" description="Disordered" evidence="2">
    <location>
        <begin position="318"/>
        <end position="466"/>
    </location>
</feature>
<feature type="compositionally biased region" description="Basic and acidic residues" evidence="2">
    <location>
        <begin position="412"/>
        <end position="422"/>
    </location>
</feature>